<keyword evidence="4" id="KW-0547">Nucleotide-binding</keyword>
<dbReference type="EMBL" id="VWFO01000014">
    <property type="protein sequence ID" value="KAA4663926.1"/>
    <property type="molecule type" value="Genomic_DNA"/>
</dbReference>
<dbReference type="GO" id="GO:0005524">
    <property type="term" value="F:ATP binding"/>
    <property type="evidence" value="ECO:0007669"/>
    <property type="project" value="UniProtKB-KW"/>
</dbReference>
<evidence type="ECO:0000313" key="6">
    <source>
        <dbReference type="Proteomes" id="UP000435985"/>
    </source>
</evidence>
<dbReference type="EMBL" id="VWFC01000001">
    <property type="protein sequence ID" value="KAB1331486.1"/>
    <property type="molecule type" value="Genomic_DNA"/>
</dbReference>
<sequence>MRRDAMQELYDWKEKSTRKPLIIRGARQVGKTWLMKEFAATAYKQFAYINFEDNEVMKEIFQKDFDIERILMAIQLVTGKVVNTDTLILFDELQEAPRGLTAMKYFQEKAPQYHVIAAGSLLGIAMHQNDSFPVGKVDFIDLYPLSFSEFLEAIGQEPFASLLAKQDWNLISTFRSKLTDFLKQYYFVGGMPEVVNAFIEHKDYAEVRQLQQNILDSYDRDFSKHAPIAEVPRIRMVWRSIPAQLAKENRKFIYGVIKEGARAKDFELAMEWLIDAGLIYKVNRVKKGGIPLSAYEDFSAFKLFMLDTGLMGAMSGLPPQALLEGNVLFTDYKGAITEQYVLQQLKSVKGLNIYYWSSDTSKGELDFLLQKEIYIIPVEVKAEENLQSKSLRSFVEKNPGLHGIRFSMSDYRQQEWLTNYPLYSVGYIF</sequence>
<dbReference type="STRING" id="28116.Bovatus_01958"/>
<protein>
    <submittedName>
        <fullName evidence="4">ATP-binding protein</fullName>
    </submittedName>
</protein>
<evidence type="ECO:0000259" key="1">
    <source>
        <dbReference type="Pfam" id="PF13173"/>
    </source>
</evidence>
<dbReference type="InterPro" id="IPR027417">
    <property type="entry name" value="P-loop_NTPase"/>
</dbReference>
<dbReference type="InterPro" id="IPR041682">
    <property type="entry name" value="AAA_14"/>
</dbReference>
<evidence type="ECO:0000313" key="3">
    <source>
        <dbReference type="EMBL" id="KAA4663926.1"/>
    </source>
</evidence>
<dbReference type="Pfam" id="PF13173">
    <property type="entry name" value="AAA_14"/>
    <property type="match status" value="1"/>
</dbReference>
<keyword evidence="4" id="KW-0067">ATP-binding</keyword>
<name>A0A139KPJ2_BACOV</name>
<gene>
    <name evidence="4" type="ORF">F3B53_01600</name>
    <name evidence="3" type="ORF">F3B98_12985</name>
</gene>
<dbReference type="SUPFAM" id="SSF52540">
    <property type="entry name" value="P-loop containing nucleoside triphosphate hydrolases"/>
    <property type="match status" value="1"/>
</dbReference>
<dbReference type="Proteomes" id="UP000375690">
    <property type="component" value="Unassembled WGS sequence"/>
</dbReference>
<dbReference type="Proteomes" id="UP000435985">
    <property type="component" value="Unassembled WGS sequence"/>
</dbReference>
<comment type="caution">
    <text evidence="4">The sequence shown here is derived from an EMBL/GenBank/DDBJ whole genome shotgun (WGS) entry which is preliminary data.</text>
</comment>
<dbReference type="PANTHER" id="PTHR33295:SF7">
    <property type="entry name" value="ATPASE"/>
    <property type="match status" value="1"/>
</dbReference>
<proteinExistence type="predicted"/>
<organism evidence="4 5">
    <name type="scientific">Bacteroides ovatus</name>
    <dbReference type="NCBI Taxonomy" id="28116"/>
    <lineage>
        <taxon>Bacteria</taxon>
        <taxon>Pseudomonadati</taxon>
        <taxon>Bacteroidota</taxon>
        <taxon>Bacteroidia</taxon>
        <taxon>Bacteroidales</taxon>
        <taxon>Bacteroidaceae</taxon>
        <taxon>Bacteroides</taxon>
    </lineage>
</organism>
<evidence type="ECO:0000259" key="2">
    <source>
        <dbReference type="Pfam" id="PF13635"/>
    </source>
</evidence>
<feature type="domain" description="DUF4143" evidence="2">
    <location>
        <begin position="219"/>
        <end position="382"/>
    </location>
</feature>
<dbReference type="InterPro" id="IPR025420">
    <property type="entry name" value="DUF4143"/>
</dbReference>
<feature type="domain" description="AAA" evidence="1">
    <location>
        <begin position="18"/>
        <end position="151"/>
    </location>
</feature>
<dbReference type="RefSeq" id="WP_008998741.1">
    <property type="nucleotide sequence ID" value="NZ_CAAKNR010000227.1"/>
</dbReference>
<reference evidence="5 6" key="1">
    <citation type="journal article" date="2019" name="Nat. Med.">
        <title>A library of human gut bacterial isolates paired with longitudinal multiomics data enables mechanistic microbiome research.</title>
        <authorList>
            <person name="Poyet M."/>
            <person name="Groussin M."/>
            <person name="Gibbons S.M."/>
            <person name="Avila-Pacheco J."/>
            <person name="Jiang X."/>
            <person name="Kearney S.M."/>
            <person name="Perrotta A.R."/>
            <person name="Berdy B."/>
            <person name="Zhao S."/>
            <person name="Lieberman T.D."/>
            <person name="Swanson P.K."/>
            <person name="Smith M."/>
            <person name="Roesemann S."/>
            <person name="Alexander J.E."/>
            <person name="Rich S.A."/>
            <person name="Livny J."/>
            <person name="Vlamakis H."/>
            <person name="Clish C."/>
            <person name="Bullock K."/>
            <person name="Deik A."/>
            <person name="Scott J."/>
            <person name="Pierce K.A."/>
            <person name="Xavier R.J."/>
            <person name="Alm E.J."/>
        </authorList>
    </citation>
    <scope>NUCLEOTIDE SEQUENCE [LARGE SCALE GENOMIC DNA]</scope>
    <source>
        <strain evidence="3 6">BIOML-A14</strain>
        <strain evidence="4 5">BIOML-A2</strain>
    </source>
</reference>
<dbReference type="PANTHER" id="PTHR33295">
    <property type="entry name" value="ATPASE"/>
    <property type="match status" value="1"/>
</dbReference>
<dbReference type="Pfam" id="PF13635">
    <property type="entry name" value="DUF4143"/>
    <property type="match status" value="1"/>
</dbReference>
<dbReference type="Gene3D" id="3.40.50.300">
    <property type="entry name" value="P-loop containing nucleotide triphosphate hydrolases"/>
    <property type="match status" value="1"/>
</dbReference>
<evidence type="ECO:0000313" key="4">
    <source>
        <dbReference type="EMBL" id="KAB1331486.1"/>
    </source>
</evidence>
<dbReference type="AlphaFoldDB" id="A0A139KPJ2"/>
<accession>A0A139KPJ2</accession>
<evidence type="ECO:0000313" key="5">
    <source>
        <dbReference type="Proteomes" id="UP000375690"/>
    </source>
</evidence>